<dbReference type="GO" id="GO:0008442">
    <property type="term" value="F:3-hydroxyisobutyrate dehydrogenase activity"/>
    <property type="evidence" value="ECO:0007669"/>
    <property type="project" value="UniProtKB-EC"/>
</dbReference>
<dbReference type="EC" id="1.1.1.31" evidence="6"/>
<dbReference type="Gene3D" id="3.40.50.720">
    <property type="entry name" value="NAD(P)-binding Rossmann-like Domain"/>
    <property type="match status" value="1"/>
</dbReference>
<keyword evidence="2 6" id="KW-0101">Branched-chain amino acid catabolism</keyword>
<dbReference type="PANTHER" id="PTHR22981:SF7">
    <property type="entry name" value="3-HYDROXYISOBUTYRATE DEHYDROGENASE, MITOCHONDRIAL"/>
    <property type="match status" value="1"/>
</dbReference>
<sequence length="288" mass="29269">MKIAFIGLGNMGAGMAANLVKAGHNVRAFDLSEVALGQAKANGCDTFPTAKEAVQGVDAVVSMLPNGGIVSRVFRSDVIGHAPQDAILMDCSTIDVATARDVEKAAADAGYAMVDAPVSGGIAAASGGTLTFMVGGSDDAFARAEPVLSAMGKAVIHAGGAGAGQAAKICNNMLLGIHMIGTCEAFTMAQKLGLDPQTFYDISSVSSGQNWSMTSYCPVPGVGPQSPADNGYKGGFATALMLKDLKLAMEAAESAGMETPLGAHAKALYEEFAEGHSDLDFSAIIKSL</sequence>
<evidence type="ECO:0000259" key="7">
    <source>
        <dbReference type="Pfam" id="PF03446"/>
    </source>
</evidence>
<dbReference type="InterPro" id="IPR008927">
    <property type="entry name" value="6-PGluconate_DH-like_C_sf"/>
</dbReference>
<dbReference type="Gene3D" id="1.10.1040.10">
    <property type="entry name" value="N-(1-d-carboxylethyl)-l-norvaline Dehydrogenase, domain 2"/>
    <property type="match status" value="1"/>
</dbReference>
<feature type="domain" description="3-hydroxyisobutyrate dehydrogenase-like NAD-binding" evidence="8">
    <location>
        <begin position="162"/>
        <end position="287"/>
    </location>
</feature>
<dbReference type="GO" id="GO:0006574">
    <property type="term" value="P:L-valine catabolic process"/>
    <property type="evidence" value="ECO:0007669"/>
    <property type="project" value="UniProtKB-UniPathway"/>
</dbReference>
<keyword evidence="10" id="KW-1185">Reference proteome</keyword>
<dbReference type="InterPro" id="IPR006115">
    <property type="entry name" value="6PGDH_NADP-bd"/>
</dbReference>
<dbReference type="PROSITE" id="PS00895">
    <property type="entry name" value="3_HYDROXYISOBUT_DH"/>
    <property type="match status" value="1"/>
</dbReference>
<evidence type="ECO:0000313" key="10">
    <source>
        <dbReference type="Proteomes" id="UP000431922"/>
    </source>
</evidence>
<evidence type="ECO:0000256" key="6">
    <source>
        <dbReference type="RuleBase" id="RU910714"/>
    </source>
</evidence>
<keyword evidence="3 6" id="KW-0560">Oxidoreductase</keyword>
<comment type="pathway">
    <text evidence="6">Amino-acid degradation; L-valine degradation.</text>
</comment>
<dbReference type="InterPro" id="IPR011548">
    <property type="entry name" value="HIBADH"/>
</dbReference>
<dbReference type="Proteomes" id="UP000431922">
    <property type="component" value="Unassembled WGS sequence"/>
</dbReference>
<protein>
    <recommendedName>
        <fullName evidence="6">3-hydroxyisobutyrate dehydrogenase</fullName>
        <shortName evidence="6">HIBADH</shortName>
        <ecNumber evidence="6">1.1.1.31</ecNumber>
    </recommendedName>
</protein>
<feature type="domain" description="6-phosphogluconate dehydrogenase NADP-binding" evidence="7">
    <location>
        <begin position="2"/>
        <end position="159"/>
    </location>
</feature>
<dbReference type="SUPFAM" id="SSF51735">
    <property type="entry name" value="NAD(P)-binding Rossmann-fold domains"/>
    <property type="match status" value="1"/>
</dbReference>
<dbReference type="OrthoDB" id="9812907at2"/>
<dbReference type="InterPro" id="IPR002204">
    <property type="entry name" value="3-OH-isobutyrate_DH-rel_CS"/>
</dbReference>
<dbReference type="EMBL" id="WTYL01000002">
    <property type="protein sequence ID" value="MXP44022.1"/>
    <property type="molecule type" value="Genomic_DNA"/>
</dbReference>
<dbReference type="FunFam" id="1.10.1040.10:FF:000006">
    <property type="entry name" value="3-hydroxyisobutyrate dehydrogenase"/>
    <property type="match status" value="1"/>
</dbReference>
<organism evidence="9 10">
    <name type="scientific">Allopontixanthobacter sediminis</name>
    <dbReference type="NCBI Taxonomy" id="1689985"/>
    <lineage>
        <taxon>Bacteria</taxon>
        <taxon>Pseudomonadati</taxon>
        <taxon>Pseudomonadota</taxon>
        <taxon>Alphaproteobacteria</taxon>
        <taxon>Sphingomonadales</taxon>
        <taxon>Erythrobacteraceae</taxon>
        <taxon>Allopontixanthobacter</taxon>
    </lineage>
</organism>
<dbReference type="Pfam" id="PF14833">
    <property type="entry name" value="NAD_binding_11"/>
    <property type="match status" value="1"/>
</dbReference>
<dbReference type="RefSeq" id="WP_160755673.1">
    <property type="nucleotide sequence ID" value="NZ_WTYL01000002.1"/>
</dbReference>
<dbReference type="InterPro" id="IPR029154">
    <property type="entry name" value="HIBADH-like_NADP-bd"/>
</dbReference>
<dbReference type="SUPFAM" id="SSF48179">
    <property type="entry name" value="6-phosphogluconate dehydrogenase C-terminal domain-like"/>
    <property type="match status" value="1"/>
</dbReference>
<evidence type="ECO:0000259" key="8">
    <source>
        <dbReference type="Pfam" id="PF14833"/>
    </source>
</evidence>
<dbReference type="GO" id="GO:0051287">
    <property type="term" value="F:NAD binding"/>
    <property type="evidence" value="ECO:0007669"/>
    <property type="project" value="InterPro"/>
</dbReference>
<reference evidence="9 10" key="1">
    <citation type="submission" date="2019-12" db="EMBL/GenBank/DDBJ databases">
        <title>Genomic-based taxomic classification of the family Erythrobacteraceae.</title>
        <authorList>
            <person name="Xu L."/>
        </authorList>
    </citation>
    <scope>NUCLEOTIDE SEQUENCE [LARGE SCALE GENOMIC DNA]</scope>
    <source>
        <strain evidence="9 10">KCTC 42453</strain>
    </source>
</reference>
<dbReference type="PANTHER" id="PTHR22981">
    <property type="entry name" value="3-HYDROXYISOBUTYRATE DEHYDROGENASE-RELATED"/>
    <property type="match status" value="1"/>
</dbReference>
<comment type="catalytic activity">
    <reaction evidence="6">
        <text>3-hydroxy-2-methylpropanoate + NAD(+) = 2-methyl-3-oxopropanoate + NADH + H(+)</text>
        <dbReference type="Rhea" id="RHEA:17681"/>
        <dbReference type="ChEBI" id="CHEBI:11805"/>
        <dbReference type="ChEBI" id="CHEBI:15378"/>
        <dbReference type="ChEBI" id="CHEBI:57540"/>
        <dbReference type="ChEBI" id="CHEBI:57700"/>
        <dbReference type="ChEBI" id="CHEBI:57945"/>
        <dbReference type="EC" id="1.1.1.31"/>
    </reaction>
</comment>
<dbReference type="InterPro" id="IPR013328">
    <property type="entry name" value="6PGD_dom2"/>
</dbReference>
<dbReference type="GO" id="GO:0050661">
    <property type="term" value="F:NADP binding"/>
    <property type="evidence" value="ECO:0007669"/>
    <property type="project" value="InterPro"/>
</dbReference>
<dbReference type="UniPathway" id="UPA00362"/>
<proteinExistence type="inferred from homology"/>
<dbReference type="InterPro" id="IPR036291">
    <property type="entry name" value="NAD(P)-bd_dom_sf"/>
</dbReference>
<dbReference type="Pfam" id="PF03446">
    <property type="entry name" value="NAD_binding_2"/>
    <property type="match status" value="1"/>
</dbReference>
<gene>
    <name evidence="9" type="primary">mmsB</name>
    <name evidence="9" type="ORF">GRI65_06095</name>
</gene>
<evidence type="ECO:0000256" key="4">
    <source>
        <dbReference type="ARBA" id="ARBA00023027"/>
    </source>
</evidence>
<keyword evidence="4 6" id="KW-0520">NAD</keyword>
<evidence type="ECO:0000313" key="9">
    <source>
        <dbReference type="EMBL" id="MXP44022.1"/>
    </source>
</evidence>
<evidence type="ECO:0000256" key="2">
    <source>
        <dbReference type="ARBA" id="ARBA00022456"/>
    </source>
</evidence>
<name>A0A845B348_9SPHN</name>
<dbReference type="InterPro" id="IPR015815">
    <property type="entry name" value="HIBADH-related"/>
</dbReference>
<evidence type="ECO:0000256" key="3">
    <source>
        <dbReference type="ARBA" id="ARBA00023002"/>
    </source>
</evidence>
<comment type="similarity">
    <text evidence="1 6">Belongs to the HIBADH-related family.</text>
</comment>
<accession>A0A845B348</accession>
<dbReference type="NCBIfam" id="TIGR01692">
    <property type="entry name" value="HIBADH"/>
    <property type="match status" value="1"/>
</dbReference>
<comment type="caution">
    <text evidence="9">The sequence shown here is derived from an EMBL/GenBank/DDBJ whole genome shotgun (WGS) entry which is preliminary data.</text>
</comment>
<feature type="active site" evidence="5">
    <location>
        <position position="168"/>
    </location>
</feature>
<dbReference type="AlphaFoldDB" id="A0A845B348"/>
<evidence type="ECO:0000256" key="5">
    <source>
        <dbReference type="PIRSR" id="PIRSR000103-1"/>
    </source>
</evidence>
<evidence type="ECO:0000256" key="1">
    <source>
        <dbReference type="ARBA" id="ARBA00009080"/>
    </source>
</evidence>
<dbReference type="PIRSF" id="PIRSF000103">
    <property type="entry name" value="HIBADH"/>
    <property type="match status" value="1"/>
</dbReference>